<dbReference type="Pfam" id="PF02633">
    <property type="entry name" value="Creatininase"/>
    <property type="match status" value="1"/>
</dbReference>
<proteinExistence type="inferred from homology"/>
<dbReference type="PANTHER" id="PTHR35005">
    <property type="entry name" value="3-DEHYDRO-SCYLLO-INOSOSE HYDROLASE"/>
    <property type="match status" value="1"/>
</dbReference>
<dbReference type="GO" id="GO:0046872">
    <property type="term" value="F:metal ion binding"/>
    <property type="evidence" value="ECO:0007669"/>
    <property type="project" value="UniProtKB-KW"/>
</dbReference>
<evidence type="ECO:0000256" key="5">
    <source>
        <dbReference type="ARBA" id="ARBA00024029"/>
    </source>
</evidence>
<protein>
    <submittedName>
        <fullName evidence="6">Creatinine amidohydrolase</fullName>
        <ecNumber evidence="6">3.5.2.10</ecNumber>
    </submittedName>
</protein>
<keyword evidence="4" id="KW-0862">Zinc</keyword>
<dbReference type="SUPFAM" id="SSF102215">
    <property type="entry name" value="Creatininase"/>
    <property type="match status" value="1"/>
</dbReference>
<dbReference type="GO" id="GO:0047789">
    <property type="term" value="F:creatininase activity"/>
    <property type="evidence" value="ECO:0007669"/>
    <property type="project" value="UniProtKB-EC"/>
</dbReference>
<dbReference type="InterPro" id="IPR024087">
    <property type="entry name" value="Creatininase-like_sf"/>
</dbReference>
<dbReference type="EC" id="3.5.2.10" evidence="6"/>
<gene>
    <name evidence="6" type="primary">crnA</name>
    <name evidence="6" type="ORF">PS662_05397</name>
</gene>
<keyword evidence="2" id="KW-0479">Metal-binding</keyword>
<dbReference type="PANTHER" id="PTHR35005:SF1">
    <property type="entry name" value="2-AMINO-5-FORMYLAMINO-6-RIBOSYLAMINOPYRIMIDIN-4(3H)-ONE 5'-MONOPHOSPHATE DEFORMYLASE"/>
    <property type="match status" value="1"/>
</dbReference>
<evidence type="ECO:0000256" key="3">
    <source>
        <dbReference type="ARBA" id="ARBA00022801"/>
    </source>
</evidence>
<evidence type="ECO:0000313" key="7">
    <source>
        <dbReference type="Proteomes" id="UP000326953"/>
    </source>
</evidence>
<comment type="similarity">
    <text evidence="5">Belongs to the creatininase superfamily.</text>
</comment>
<accession>A0A5E6XF44</accession>
<sequence>MKERTHMLLHLSTWAEIGQFLQRSRTIVIPIGSNEQHGPTGLLGTDWMCPEIIAGEAQKSADILIAPTFNIGMAQHHLGFPGTISLRPSTFIAAIGDWVRSLSAHGFDKIFFLNGHGGNVASIEAAFSELYAEASFARRPSGFALKLCNWWDLEGIGDLAKEQFPTGHGIHATPSEIAVTQWAYPDSIKSADYSPQIANWGPIREALDFRARHPDGRMGSDPAQATPEKGRQLVMLAAQGLVQELEAFSRESTPG</sequence>
<evidence type="ECO:0000256" key="1">
    <source>
        <dbReference type="ARBA" id="ARBA00001947"/>
    </source>
</evidence>
<name>A0A5E6XF44_PSEFL</name>
<comment type="cofactor">
    <cofactor evidence="1">
        <name>Zn(2+)</name>
        <dbReference type="ChEBI" id="CHEBI:29105"/>
    </cofactor>
</comment>
<dbReference type="EMBL" id="CABVHK010000023">
    <property type="protein sequence ID" value="VVN39913.1"/>
    <property type="molecule type" value="Genomic_DNA"/>
</dbReference>
<dbReference type="GO" id="GO:0009231">
    <property type="term" value="P:riboflavin biosynthetic process"/>
    <property type="evidence" value="ECO:0007669"/>
    <property type="project" value="TreeGrafter"/>
</dbReference>
<dbReference type="GO" id="GO:0016811">
    <property type="term" value="F:hydrolase activity, acting on carbon-nitrogen (but not peptide) bonds, in linear amides"/>
    <property type="evidence" value="ECO:0007669"/>
    <property type="project" value="TreeGrafter"/>
</dbReference>
<evidence type="ECO:0000256" key="4">
    <source>
        <dbReference type="ARBA" id="ARBA00022833"/>
    </source>
</evidence>
<organism evidence="6 7">
    <name type="scientific">Pseudomonas fluorescens</name>
    <dbReference type="NCBI Taxonomy" id="294"/>
    <lineage>
        <taxon>Bacteria</taxon>
        <taxon>Pseudomonadati</taxon>
        <taxon>Pseudomonadota</taxon>
        <taxon>Gammaproteobacteria</taxon>
        <taxon>Pseudomonadales</taxon>
        <taxon>Pseudomonadaceae</taxon>
        <taxon>Pseudomonas</taxon>
    </lineage>
</organism>
<dbReference type="InterPro" id="IPR003785">
    <property type="entry name" value="Creatininase/forma_Hydrolase"/>
</dbReference>
<evidence type="ECO:0000313" key="6">
    <source>
        <dbReference type="EMBL" id="VVN39913.1"/>
    </source>
</evidence>
<keyword evidence="3 6" id="KW-0378">Hydrolase</keyword>
<dbReference type="AlphaFoldDB" id="A0A5E6XF44"/>
<dbReference type="Gene3D" id="3.40.50.10310">
    <property type="entry name" value="Creatininase"/>
    <property type="match status" value="1"/>
</dbReference>
<dbReference type="Proteomes" id="UP000326953">
    <property type="component" value="Unassembled WGS sequence"/>
</dbReference>
<reference evidence="6 7" key="1">
    <citation type="submission" date="2019-09" db="EMBL/GenBank/DDBJ databases">
        <authorList>
            <person name="Chandra G."/>
            <person name="Truman W A."/>
        </authorList>
    </citation>
    <scope>NUCLEOTIDE SEQUENCE [LARGE SCALE GENOMIC DNA]</scope>
    <source>
        <strain evidence="6">PS662</strain>
    </source>
</reference>
<evidence type="ECO:0000256" key="2">
    <source>
        <dbReference type="ARBA" id="ARBA00022723"/>
    </source>
</evidence>